<dbReference type="InterPro" id="IPR050548">
    <property type="entry name" value="PcG_chromatin_remod_factors"/>
</dbReference>
<name>A0A1Y3BMH3_EURMA</name>
<dbReference type="EMBL" id="MUJZ01014777">
    <property type="protein sequence ID" value="OTF81204.1"/>
    <property type="molecule type" value="Genomic_DNA"/>
</dbReference>
<dbReference type="Pfam" id="PF02820">
    <property type="entry name" value="MBT"/>
    <property type="match status" value="1"/>
</dbReference>
<dbReference type="SMART" id="SM00561">
    <property type="entry name" value="MBT"/>
    <property type="match status" value="1"/>
</dbReference>
<gene>
    <name evidence="3" type="ORF">BLA29_013745</name>
</gene>
<evidence type="ECO:0000313" key="3">
    <source>
        <dbReference type="EMBL" id="OTF81204.1"/>
    </source>
</evidence>
<feature type="repeat" description="MBT" evidence="2">
    <location>
        <begin position="1"/>
        <end position="65"/>
    </location>
</feature>
<dbReference type="PANTHER" id="PTHR12247:SF131">
    <property type="entry name" value="LD05287P"/>
    <property type="match status" value="1"/>
</dbReference>
<sequence length="68" mass="8148">MRLEAVDKRNPHLIRVASVVDRNMHSIIIHYDGWDEKYDCMYNEDSPDLHPINWCHRTNHKLEPPPNN</sequence>
<dbReference type="GO" id="GO:0045892">
    <property type="term" value="P:negative regulation of DNA-templated transcription"/>
    <property type="evidence" value="ECO:0007669"/>
    <property type="project" value="TreeGrafter"/>
</dbReference>
<dbReference type="GO" id="GO:0003682">
    <property type="term" value="F:chromatin binding"/>
    <property type="evidence" value="ECO:0007669"/>
    <property type="project" value="TreeGrafter"/>
</dbReference>
<evidence type="ECO:0000256" key="2">
    <source>
        <dbReference type="PROSITE-ProRule" id="PRU00459"/>
    </source>
</evidence>
<dbReference type="Gene3D" id="2.30.30.140">
    <property type="match status" value="1"/>
</dbReference>
<evidence type="ECO:0000256" key="1">
    <source>
        <dbReference type="ARBA" id="ARBA00022737"/>
    </source>
</evidence>
<reference evidence="3 4" key="1">
    <citation type="submission" date="2017-03" db="EMBL/GenBank/DDBJ databases">
        <title>Genome Survey of Euroglyphus maynei.</title>
        <authorList>
            <person name="Arlian L.G."/>
            <person name="Morgan M.S."/>
            <person name="Rider S.D."/>
        </authorList>
    </citation>
    <scope>NUCLEOTIDE SEQUENCE [LARGE SCALE GENOMIC DNA]</scope>
    <source>
        <strain evidence="3">Arlian Lab</strain>
        <tissue evidence="3">Whole body</tissue>
    </source>
</reference>
<proteinExistence type="predicted"/>
<dbReference type="GO" id="GO:0042393">
    <property type="term" value="F:histone binding"/>
    <property type="evidence" value="ECO:0007669"/>
    <property type="project" value="TreeGrafter"/>
</dbReference>
<dbReference type="PANTHER" id="PTHR12247">
    <property type="entry name" value="POLYCOMB GROUP PROTEIN"/>
    <property type="match status" value="1"/>
</dbReference>
<evidence type="ECO:0000313" key="4">
    <source>
        <dbReference type="Proteomes" id="UP000194236"/>
    </source>
</evidence>
<dbReference type="PROSITE" id="PS51079">
    <property type="entry name" value="MBT"/>
    <property type="match status" value="1"/>
</dbReference>
<keyword evidence="4" id="KW-1185">Reference proteome</keyword>
<dbReference type="GO" id="GO:0005634">
    <property type="term" value="C:nucleus"/>
    <property type="evidence" value="ECO:0007669"/>
    <property type="project" value="InterPro"/>
</dbReference>
<keyword evidence="1" id="KW-0677">Repeat</keyword>
<comment type="caution">
    <text evidence="3">The sequence shown here is derived from an EMBL/GenBank/DDBJ whole genome shotgun (WGS) entry which is preliminary data.</text>
</comment>
<dbReference type="OrthoDB" id="5912862at2759"/>
<dbReference type="SUPFAM" id="SSF63748">
    <property type="entry name" value="Tudor/PWWP/MBT"/>
    <property type="match status" value="1"/>
</dbReference>
<dbReference type="InterPro" id="IPR004092">
    <property type="entry name" value="Mbt"/>
</dbReference>
<organism evidence="3 4">
    <name type="scientific">Euroglyphus maynei</name>
    <name type="common">Mayne's house dust mite</name>
    <dbReference type="NCBI Taxonomy" id="6958"/>
    <lineage>
        <taxon>Eukaryota</taxon>
        <taxon>Metazoa</taxon>
        <taxon>Ecdysozoa</taxon>
        <taxon>Arthropoda</taxon>
        <taxon>Chelicerata</taxon>
        <taxon>Arachnida</taxon>
        <taxon>Acari</taxon>
        <taxon>Acariformes</taxon>
        <taxon>Sarcoptiformes</taxon>
        <taxon>Astigmata</taxon>
        <taxon>Psoroptidia</taxon>
        <taxon>Analgoidea</taxon>
        <taxon>Pyroglyphidae</taxon>
        <taxon>Pyroglyphinae</taxon>
        <taxon>Euroglyphus</taxon>
    </lineage>
</organism>
<dbReference type="AlphaFoldDB" id="A0A1Y3BMH3"/>
<dbReference type="Proteomes" id="UP000194236">
    <property type="component" value="Unassembled WGS sequence"/>
</dbReference>
<accession>A0A1Y3BMH3</accession>
<feature type="non-terminal residue" evidence="3">
    <location>
        <position position="68"/>
    </location>
</feature>
<protein>
    <submittedName>
        <fullName evidence="3">Uncharacterized protein</fullName>
    </submittedName>
</protein>